<evidence type="ECO:0000313" key="3">
    <source>
        <dbReference type="Proteomes" id="UP000277579"/>
    </source>
</evidence>
<keyword evidence="1" id="KW-0472">Membrane</keyword>
<dbReference type="RefSeq" id="WP_121374569.1">
    <property type="nucleotide sequence ID" value="NZ_RBLC01000001.1"/>
</dbReference>
<dbReference type="Pfam" id="PF19589">
    <property type="entry name" value="DUF6095"/>
    <property type="match status" value="1"/>
</dbReference>
<gene>
    <name evidence="2" type="ORF">CLV94_0171</name>
</gene>
<proteinExistence type="predicted"/>
<dbReference type="AlphaFoldDB" id="A0A495MGM9"/>
<dbReference type="OrthoDB" id="1447634at2"/>
<dbReference type="InterPro" id="IPR046077">
    <property type="entry name" value="DUF6095"/>
</dbReference>
<feature type="transmembrane region" description="Helical" evidence="1">
    <location>
        <begin position="12"/>
        <end position="33"/>
    </location>
</feature>
<organism evidence="2 3">
    <name type="scientific">Flavobacterium endophyticum</name>
    <dbReference type="NCBI Taxonomy" id="1540163"/>
    <lineage>
        <taxon>Bacteria</taxon>
        <taxon>Pseudomonadati</taxon>
        <taxon>Bacteroidota</taxon>
        <taxon>Flavobacteriia</taxon>
        <taxon>Flavobacteriales</taxon>
        <taxon>Flavobacteriaceae</taxon>
        <taxon>Flavobacterium</taxon>
    </lineage>
</organism>
<feature type="transmembrane region" description="Helical" evidence="1">
    <location>
        <begin position="39"/>
        <end position="63"/>
    </location>
</feature>
<protein>
    <submittedName>
        <fullName evidence="2">Uncharacterized protein</fullName>
    </submittedName>
</protein>
<name>A0A495MGM9_9FLAO</name>
<accession>A0A495MGM9</accession>
<keyword evidence="1" id="KW-0812">Transmembrane</keyword>
<reference evidence="2 3" key="1">
    <citation type="submission" date="2018-10" db="EMBL/GenBank/DDBJ databases">
        <title>Genomic Encyclopedia of Archaeal and Bacterial Type Strains, Phase II (KMG-II): from individual species to whole genera.</title>
        <authorList>
            <person name="Goeker M."/>
        </authorList>
    </citation>
    <scope>NUCLEOTIDE SEQUENCE [LARGE SCALE GENOMIC DNA]</scope>
    <source>
        <strain evidence="2 3">DSM 29537</strain>
    </source>
</reference>
<evidence type="ECO:0000313" key="2">
    <source>
        <dbReference type="EMBL" id="RKS25141.1"/>
    </source>
</evidence>
<dbReference type="EMBL" id="RBLC01000001">
    <property type="protein sequence ID" value="RKS25141.1"/>
    <property type="molecule type" value="Genomic_DNA"/>
</dbReference>
<evidence type="ECO:0000256" key="1">
    <source>
        <dbReference type="SAM" id="Phobius"/>
    </source>
</evidence>
<comment type="caution">
    <text evidence="2">The sequence shown here is derived from an EMBL/GenBank/DDBJ whole genome shotgun (WGS) entry which is preliminary data.</text>
</comment>
<keyword evidence="3" id="KW-1185">Reference proteome</keyword>
<keyword evidence="1" id="KW-1133">Transmembrane helix</keyword>
<dbReference type="Proteomes" id="UP000277579">
    <property type="component" value="Unassembled WGS sequence"/>
</dbReference>
<sequence length="74" mass="8381">MNTDKKILQKGILYLSIAMPLLFLGPVIIHSAFKNQSHPWYVVVLGFGILACLGAMMMLFLGIRKIMNSLFKKR</sequence>